<dbReference type="OrthoDB" id="5953125at2"/>
<accession>A0A261TA79</accession>
<evidence type="ECO:0000256" key="1">
    <source>
        <dbReference type="SAM" id="Phobius"/>
    </source>
</evidence>
<proteinExistence type="predicted"/>
<organism evidence="3 4">
    <name type="scientific">Bordetella genomosp. 5</name>
    <dbReference type="NCBI Taxonomy" id="1395608"/>
    <lineage>
        <taxon>Bacteria</taxon>
        <taxon>Pseudomonadati</taxon>
        <taxon>Pseudomonadota</taxon>
        <taxon>Betaproteobacteria</taxon>
        <taxon>Burkholderiales</taxon>
        <taxon>Alcaligenaceae</taxon>
        <taxon>Bordetella</taxon>
    </lineage>
</organism>
<reference evidence="3 4" key="1">
    <citation type="submission" date="2017-05" db="EMBL/GenBank/DDBJ databases">
        <title>Complete and WGS of Bordetella genogroups.</title>
        <authorList>
            <person name="Spilker T."/>
            <person name="LiPuma J."/>
        </authorList>
    </citation>
    <scope>NUCLEOTIDE SEQUENCE [LARGE SCALE GENOMIC DNA]</scope>
    <source>
        <strain evidence="3 4">AU10456</strain>
    </source>
</reference>
<dbReference type="GO" id="GO:0004190">
    <property type="term" value="F:aspartic-type endopeptidase activity"/>
    <property type="evidence" value="ECO:0007669"/>
    <property type="project" value="InterPro"/>
</dbReference>
<dbReference type="AlphaFoldDB" id="A0A261TA79"/>
<dbReference type="Proteomes" id="UP000216913">
    <property type="component" value="Unassembled WGS sequence"/>
</dbReference>
<protein>
    <recommendedName>
        <fullName evidence="2">Prepilin type IV endopeptidase peptidase domain-containing protein</fullName>
    </recommendedName>
</protein>
<feature type="transmembrane region" description="Helical" evidence="1">
    <location>
        <begin position="61"/>
        <end position="79"/>
    </location>
</feature>
<feature type="transmembrane region" description="Helical" evidence="1">
    <location>
        <begin position="91"/>
        <end position="124"/>
    </location>
</feature>
<dbReference type="GO" id="GO:0016020">
    <property type="term" value="C:membrane"/>
    <property type="evidence" value="ECO:0007669"/>
    <property type="project" value="InterPro"/>
</dbReference>
<dbReference type="InterPro" id="IPR000045">
    <property type="entry name" value="Prepilin_IV_endopep_pep"/>
</dbReference>
<keyword evidence="1" id="KW-0812">Transmembrane</keyword>
<evidence type="ECO:0000259" key="2">
    <source>
        <dbReference type="Pfam" id="PF01478"/>
    </source>
</evidence>
<keyword evidence="1" id="KW-1133">Transmembrane helix</keyword>
<feature type="transmembrane region" description="Helical" evidence="1">
    <location>
        <begin position="30"/>
        <end position="49"/>
    </location>
</feature>
<dbReference type="Pfam" id="PF01478">
    <property type="entry name" value="Peptidase_A24"/>
    <property type="match status" value="1"/>
</dbReference>
<dbReference type="EMBL" id="NEVP01000011">
    <property type="protein sequence ID" value="OZI46538.1"/>
    <property type="molecule type" value="Genomic_DNA"/>
</dbReference>
<gene>
    <name evidence="3" type="ORF">CAL25_17675</name>
</gene>
<name>A0A261TA79_9BORD</name>
<evidence type="ECO:0000313" key="3">
    <source>
        <dbReference type="EMBL" id="OZI46538.1"/>
    </source>
</evidence>
<sequence>MLKENMWWLSFLAFNTLVVYHDMRWRRVPNWLTAGAALVQVGWLLFATFSGQPWPDYGAQSWGDALLAFGASFAFVYAWHMRWMGAGDVKYLAALGLWVGFWPWAAVVLFGTALCGLGALWYYSTGIAGGMKGLRILPMGAAAGVVAWSGALMPSSSPLCSWCSSWLLTVF</sequence>
<keyword evidence="4" id="KW-1185">Reference proteome</keyword>
<comment type="caution">
    <text evidence="3">The sequence shown here is derived from an EMBL/GenBank/DDBJ whole genome shotgun (WGS) entry which is preliminary data.</text>
</comment>
<evidence type="ECO:0000313" key="4">
    <source>
        <dbReference type="Proteomes" id="UP000216913"/>
    </source>
</evidence>
<keyword evidence="1" id="KW-0472">Membrane</keyword>
<feature type="domain" description="Prepilin type IV endopeptidase peptidase" evidence="2">
    <location>
        <begin position="10"/>
        <end position="117"/>
    </location>
</feature>
<dbReference type="Gene3D" id="1.20.120.1220">
    <property type="match status" value="1"/>
</dbReference>